<protein>
    <recommendedName>
        <fullName evidence="14">Bifunctional enzyme IspD/IspF</fullName>
    </recommendedName>
    <domain>
        <recommendedName>
            <fullName evidence="14">2-C-methyl-D-erythritol 4-phosphate cytidylyltransferase</fullName>
            <ecNumber evidence="14">2.7.7.60</ecNumber>
        </recommendedName>
        <alternativeName>
            <fullName evidence="14">4-diphosphocytidyl-2C-methyl-D-erythritol synthase</fullName>
        </alternativeName>
        <alternativeName>
            <fullName evidence="14">MEP cytidylyltransferase</fullName>
            <shortName evidence="14">MCT</shortName>
        </alternativeName>
    </domain>
    <domain>
        <recommendedName>
            <fullName evidence="14">2-C-methyl-D-erythritol 2,4-cyclodiphosphate synthase</fullName>
            <shortName evidence="14">MECDP-synthase</shortName>
            <shortName evidence="14">MECPP-synthase</shortName>
            <shortName evidence="14">MECPS</shortName>
            <ecNumber evidence="14">4.6.1.12</ecNumber>
        </recommendedName>
    </domain>
</protein>
<dbReference type="GO" id="GO:0008685">
    <property type="term" value="F:2-C-methyl-D-erythritol 2,4-cyclodiphosphate synthase activity"/>
    <property type="evidence" value="ECO:0007669"/>
    <property type="project" value="UniProtKB-UniRule"/>
</dbReference>
<dbReference type="PANTHER" id="PTHR43181">
    <property type="entry name" value="2-C-METHYL-D-ERYTHRITOL 2,4-CYCLODIPHOSPHATE SYNTHASE, CHLOROPLASTIC"/>
    <property type="match status" value="1"/>
</dbReference>
<dbReference type="EC" id="4.6.1.12" evidence="14"/>
<dbReference type="GO" id="GO:0016114">
    <property type="term" value="P:terpenoid biosynthetic process"/>
    <property type="evidence" value="ECO:0007669"/>
    <property type="project" value="InterPro"/>
</dbReference>
<proteinExistence type="inferred from homology"/>
<feature type="binding site" evidence="14">
    <location>
        <begin position="259"/>
        <end position="260"/>
    </location>
    <ligand>
        <name>4-CDP-2-C-methyl-D-erythritol 2-phosphate</name>
        <dbReference type="ChEBI" id="CHEBI:57919"/>
    </ligand>
</feature>
<dbReference type="Pfam" id="PF01128">
    <property type="entry name" value="IspD"/>
    <property type="match status" value="1"/>
</dbReference>
<dbReference type="HAMAP" id="MF_00107">
    <property type="entry name" value="IspF"/>
    <property type="match status" value="1"/>
</dbReference>
<keyword evidence="12 14" id="KW-0456">Lyase</keyword>
<evidence type="ECO:0000256" key="4">
    <source>
        <dbReference type="ARBA" id="ARBA00004709"/>
    </source>
</evidence>
<gene>
    <name evidence="14" type="primary">ispDF</name>
    <name evidence="16" type="ORF">NJQ99_05120</name>
</gene>
<dbReference type="CDD" id="cd02516">
    <property type="entry name" value="CDP-ME_synthetase"/>
    <property type="match status" value="1"/>
</dbReference>
<comment type="pathway">
    <text evidence="5 14">Isoprenoid biosynthesis; isopentenyl diphosphate biosynthesis via DXP pathway; isopentenyl diphosphate from 1-deoxy-D-xylulose 5-phosphate: step 2/6.</text>
</comment>
<evidence type="ECO:0000256" key="2">
    <source>
        <dbReference type="ARBA" id="ARBA00001282"/>
    </source>
</evidence>
<evidence type="ECO:0000259" key="15">
    <source>
        <dbReference type="Pfam" id="PF02542"/>
    </source>
</evidence>
<evidence type="ECO:0000256" key="12">
    <source>
        <dbReference type="ARBA" id="ARBA00023239"/>
    </source>
</evidence>
<organism evidence="16 17">
    <name type="scientific">Futiania mangrovi</name>
    <dbReference type="NCBI Taxonomy" id="2959716"/>
    <lineage>
        <taxon>Bacteria</taxon>
        <taxon>Pseudomonadati</taxon>
        <taxon>Pseudomonadota</taxon>
        <taxon>Alphaproteobacteria</taxon>
        <taxon>Futianiales</taxon>
        <taxon>Futianiaceae</taxon>
        <taxon>Futiania</taxon>
    </lineage>
</organism>
<evidence type="ECO:0000256" key="13">
    <source>
        <dbReference type="ARBA" id="ARBA00023268"/>
    </source>
</evidence>
<feature type="site" description="Positions MEP for the nucleophilic attack" evidence="14">
    <location>
        <position position="206"/>
    </location>
</feature>
<dbReference type="SUPFAM" id="SSF53448">
    <property type="entry name" value="Nucleotide-diphospho-sugar transferases"/>
    <property type="match status" value="1"/>
</dbReference>
<dbReference type="NCBIfam" id="NF006899">
    <property type="entry name" value="PRK09382.1"/>
    <property type="match status" value="1"/>
</dbReference>
<feature type="site" description="Transition state stabilizer" evidence="14">
    <location>
        <position position="259"/>
    </location>
</feature>
<feature type="binding site" evidence="14">
    <location>
        <begin position="233"/>
        <end position="235"/>
    </location>
    <ligand>
        <name>4-CDP-2-C-methyl-D-erythritol 2-phosphate</name>
        <dbReference type="ChEBI" id="CHEBI:57919"/>
    </ligand>
</feature>
<dbReference type="InterPro" id="IPR036571">
    <property type="entry name" value="MECDP_synthase_sf"/>
</dbReference>
<evidence type="ECO:0000313" key="16">
    <source>
        <dbReference type="EMBL" id="MCP1335783.1"/>
    </source>
</evidence>
<evidence type="ECO:0000256" key="6">
    <source>
        <dbReference type="ARBA" id="ARBA00008480"/>
    </source>
</evidence>
<dbReference type="NCBIfam" id="TIGR00151">
    <property type="entry name" value="ispF"/>
    <property type="match status" value="1"/>
</dbReference>
<feature type="binding site" evidence="14">
    <location>
        <position position="364"/>
    </location>
    <ligand>
        <name>4-CDP-2-C-methyl-D-erythritol 2-phosphate</name>
        <dbReference type="ChEBI" id="CHEBI:57919"/>
    </ligand>
</feature>
<comment type="caution">
    <text evidence="14">Lacks conserved residue(s) required for the propagation of feature annotation.</text>
</comment>
<feature type="binding site" evidence="14">
    <location>
        <position position="233"/>
    </location>
    <ligand>
        <name>a divalent metal cation</name>
        <dbReference type="ChEBI" id="CHEBI:60240"/>
    </ligand>
</feature>
<dbReference type="InterPro" id="IPR020555">
    <property type="entry name" value="MECDP_synthase_CS"/>
</dbReference>
<feature type="binding site" evidence="14">
    <location>
        <position position="235"/>
    </location>
    <ligand>
        <name>a divalent metal cation</name>
        <dbReference type="ChEBI" id="CHEBI:60240"/>
    </ligand>
</feature>
<evidence type="ECO:0000256" key="10">
    <source>
        <dbReference type="ARBA" id="ARBA00022723"/>
    </source>
</evidence>
<dbReference type="PANTHER" id="PTHR43181:SF1">
    <property type="entry name" value="2-C-METHYL-D-ERYTHRITOL 2,4-CYCLODIPHOSPHATE SYNTHASE, CHLOROPLASTIC"/>
    <property type="match status" value="1"/>
</dbReference>
<accession>A0A9J6PGQ9</accession>
<feature type="binding site" evidence="14">
    <location>
        <begin position="357"/>
        <end position="360"/>
    </location>
    <ligand>
        <name>4-CDP-2-C-methyl-D-erythritol 2-phosphate</name>
        <dbReference type="ChEBI" id="CHEBI:57919"/>
    </ligand>
</feature>
<comment type="similarity">
    <text evidence="7">Belongs to the IspD/TarI cytidylyltransferase family. IspD subfamily.</text>
</comment>
<keyword evidence="13 14" id="KW-0511">Multifunctional enzyme</keyword>
<keyword evidence="8 14" id="KW-0808">Transferase</keyword>
<dbReference type="Proteomes" id="UP001055804">
    <property type="component" value="Unassembled WGS sequence"/>
</dbReference>
<dbReference type="InterPro" id="IPR001228">
    <property type="entry name" value="IspD"/>
</dbReference>
<dbReference type="HAMAP" id="MF_01520">
    <property type="entry name" value="IspDF"/>
    <property type="match status" value="1"/>
</dbReference>
<dbReference type="FunFam" id="3.30.1330.50:FF:000003">
    <property type="entry name" value="2-C-methyl-D-erythritol 2,4-cyclodiphosphate synthase"/>
    <property type="match status" value="1"/>
</dbReference>
<comment type="catalytic activity">
    <reaction evidence="1 14">
        <text>4-CDP-2-C-methyl-D-erythritol 2-phosphate = 2-C-methyl-D-erythritol 2,4-cyclic diphosphate + CMP</text>
        <dbReference type="Rhea" id="RHEA:23864"/>
        <dbReference type="ChEBI" id="CHEBI:57919"/>
        <dbReference type="ChEBI" id="CHEBI:58483"/>
        <dbReference type="ChEBI" id="CHEBI:60377"/>
        <dbReference type="EC" id="4.6.1.12"/>
    </reaction>
</comment>
<evidence type="ECO:0000256" key="3">
    <source>
        <dbReference type="ARBA" id="ARBA00001968"/>
    </source>
</evidence>
<dbReference type="InterPro" id="IPR034683">
    <property type="entry name" value="IspD/TarI"/>
</dbReference>
<evidence type="ECO:0000256" key="5">
    <source>
        <dbReference type="ARBA" id="ARBA00004787"/>
    </source>
</evidence>
<feature type="site" description="Transition state stabilizer" evidence="14">
    <location>
        <position position="22"/>
    </location>
</feature>
<dbReference type="SUPFAM" id="SSF69765">
    <property type="entry name" value="IpsF-like"/>
    <property type="match status" value="1"/>
</dbReference>
<dbReference type="Gene3D" id="3.90.550.10">
    <property type="entry name" value="Spore Coat Polysaccharide Biosynthesis Protein SpsA, Chain A"/>
    <property type="match status" value="1"/>
</dbReference>
<feature type="site" description="Transition state stabilizer" evidence="14">
    <location>
        <position position="358"/>
    </location>
</feature>
<evidence type="ECO:0000256" key="8">
    <source>
        <dbReference type="ARBA" id="ARBA00022679"/>
    </source>
</evidence>
<dbReference type="PROSITE" id="PS01295">
    <property type="entry name" value="ISPD"/>
    <property type="match status" value="1"/>
</dbReference>
<keyword evidence="11 14" id="KW-0414">Isoprene biosynthesis</keyword>
<dbReference type="InterPro" id="IPR029044">
    <property type="entry name" value="Nucleotide-diphossugar_trans"/>
</dbReference>
<feature type="domain" description="2-C-methyl-D-erythritol 2,4-cyclodiphosphate synthase" evidence="15">
    <location>
        <begin position="227"/>
        <end position="379"/>
    </location>
</feature>
<keyword evidence="9 14" id="KW-0548">Nucleotidyltransferase</keyword>
<comment type="similarity">
    <text evidence="6">Belongs to the IspF family.</text>
</comment>
<dbReference type="AlphaFoldDB" id="A0A9J6PGQ9"/>
<evidence type="ECO:0000256" key="9">
    <source>
        <dbReference type="ARBA" id="ARBA00022695"/>
    </source>
</evidence>
<evidence type="ECO:0000256" key="14">
    <source>
        <dbReference type="HAMAP-Rule" id="MF_01520"/>
    </source>
</evidence>
<comment type="caution">
    <text evidence="16">The sequence shown here is derived from an EMBL/GenBank/DDBJ whole genome shotgun (WGS) entry which is preliminary data.</text>
</comment>
<dbReference type="InterPro" id="IPR018294">
    <property type="entry name" value="ISPD_synthase_CS"/>
</dbReference>
<comment type="function">
    <text evidence="14">Bifunctional enzyme that catalyzes the formation of 4-diphosphocytidyl-2-C-methyl-D-erythritol from CTP and 2-C-methyl-D-erythritol 4-phosphate (MEP) (IspD), and catalyzes the conversion of 4-diphosphocytidyl-2-C-methyl-D-erythritol 2-phosphate (CDP-ME2P) to 2-C-methyl-D-erythritol 2,4-cyclodiphosphate (ME-CPP) with a corresponding release of cytidine 5-monophosphate (CMP) (IspF).</text>
</comment>
<dbReference type="CDD" id="cd00554">
    <property type="entry name" value="MECDP_synthase"/>
    <property type="match status" value="1"/>
</dbReference>
<keyword evidence="17" id="KW-1185">Reference proteome</keyword>
<dbReference type="EMBL" id="JAMZFT010000001">
    <property type="protein sequence ID" value="MCP1335783.1"/>
    <property type="molecule type" value="Genomic_DNA"/>
</dbReference>
<name>A0A9J6PGQ9_9PROT</name>
<keyword evidence="10 14" id="KW-0479">Metal-binding</keyword>
<dbReference type="HAMAP" id="MF_00108">
    <property type="entry name" value="IspD"/>
    <property type="match status" value="1"/>
</dbReference>
<dbReference type="GO" id="GO:0050518">
    <property type="term" value="F:2-C-methyl-D-erythritol 4-phosphate cytidylyltransferase activity"/>
    <property type="evidence" value="ECO:0007669"/>
    <property type="project" value="UniProtKB-UniRule"/>
</dbReference>
<dbReference type="FunFam" id="3.90.550.10:FF:000003">
    <property type="entry name" value="2-C-methyl-D-erythritol 4-phosphate cytidylyltransferase"/>
    <property type="match status" value="1"/>
</dbReference>
<dbReference type="PROSITE" id="PS01350">
    <property type="entry name" value="ISPF"/>
    <property type="match status" value="1"/>
</dbReference>
<dbReference type="InterPro" id="IPR026596">
    <property type="entry name" value="IspD/F"/>
</dbReference>
<dbReference type="Pfam" id="PF02542">
    <property type="entry name" value="YgbB"/>
    <property type="match status" value="1"/>
</dbReference>
<evidence type="ECO:0000313" key="17">
    <source>
        <dbReference type="Proteomes" id="UP001055804"/>
    </source>
</evidence>
<comment type="similarity">
    <text evidence="14">In the C-terminal section; belongs to the IspF family.</text>
</comment>
<evidence type="ECO:0000256" key="11">
    <source>
        <dbReference type="ARBA" id="ARBA00023229"/>
    </source>
</evidence>
<dbReference type="Gene3D" id="3.30.1330.50">
    <property type="entry name" value="2-C-methyl-D-erythritol 2,4-cyclodiphosphate synthase"/>
    <property type="match status" value="1"/>
</dbReference>
<feature type="binding site" evidence="14">
    <location>
        <begin position="281"/>
        <end position="283"/>
    </location>
    <ligand>
        <name>4-CDP-2-C-methyl-D-erythritol 2-phosphate</name>
        <dbReference type="ChEBI" id="CHEBI:57919"/>
    </ligand>
</feature>
<feature type="binding site" evidence="14">
    <location>
        <position position="267"/>
    </location>
    <ligand>
        <name>a divalent metal cation</name>
        <dbReference type="ChEBI" id="CHEBI:60240"/>
    </ligand>
</feature>
<feature type="region of interest" description="2-C-methyl-D-erythritol 2,4-cyclodiphosphate synthase" evidence="14">
    <location>
        <begin position="227"/>
        <end position="389"/>
    </location>
</feature>
<reference evidence="16" key="1">
    <citation type="submission" date="2022-06" db="EMBL/GenBank/DDBJ databases">
        <title>Isolation and Genomics of Futiania mangrovii gen. nov., sp. nov., a Rare and Metabolically-versatile member in the Class Alphaproteobacteria.</title>
        <authorList>
            <person name="Liu L."/>
            <person name="Huang W.-C."/>
            <person name="Pan J."/>
            <person name="Li J."/>
            <person name="Huang Y."/>
            <person name="Du H."/>
            <person name="Liu Y."/>
            <person name="Li M."/>
        </authorList>
    </citation>
    <scope>NUCLEOTIDE SEQUENCE</scope>
    <source>
        <strain evidence="16">FT118</strain>
    </source>
</reference>
<dbReference type="InterPro" id="IPR003526">
    <property type="entry name" value="MECDP_synthase"/>
</dbReference>
<feature type="binding site" evidence="14">
    <location>
        <position position="367"/>
    </location>
    <ligand>
        <name>4-CDP-2-C-methyl-D-erythritol 2-phosphate</name>
        <dbReference type="ChEBI" id="CHEBI:57919"/>
    </ligand>
</feature>
<feature type="site" description="Positions MEP for the nucleophilic attack" evidence="14">
    <location>
        <position position="153"/>
    </location>
</feature>
<sequence length="389" mass="40710">MRIAAVIVAAGRGHRAGGGLPKQYRTLAGRTVLRRTLDAFLAQPAMSAVQVVIHPDDTALYDEAVAGLDLPAAVHGGATRMESVAAGLDALARMDRGPDAVLIHDAARPFVSPALIDRVTQAIRPDRGAMPGLAVTDTLRRIEGGACAATVPREGLWRAQTPQGFPFAPLRAAFRLARGSETDDVEVAVAAGLTVVAVEGDEANVKLTTEADFEAAGRRLARDMETRVGTGFDVHAFGPGDHVWMCGVRIPHDRGLAGHSDADAGLHALTDALLGAIGAGDIGQHFPPTDPQWKGASSDRFLAHAAGLVKARGGRIVHVDVTLVCERPKIGPHREAMCTRIAEILEIAPDRVSVKATTTEKLGFTGRGEGAAAQAIASVEVPRVEGSRA</sequence>
<feature type="site" description="Transition state stabilizer" evidence="14">
    <location>
        <position position="15"/>
    </location>
</feature>
<comment type="cofactor">
    <cofactor evidence="3 14">
        <name>a divalent metal cation</name>
        <dbReference type="ChEBI" id="CHEBI:60240"/>
    </cofactor>
</comment>
<dbReference type="NCBIfam" id="TIGR00453">
    <property type="entry name" value="ispD"/>
    <property type="match status" value="1"/>
</dbReference>
<dbReference type="RefSeq" id="WP_269331714.1">
    <property type="nucleotide sequence ID" value="NZ_JAMZFT010000001.1"/>
</dbReference>
<evidence type="ECO:0000256" key="7">
    <source>
        <dbReference type="ARBA" id="ARBA00009789"/>
    </source>
</evidence>
<comment type="similarity">
    <text evidence="14">In the N-terminal section; belongs to the IspD/TarI cytidylyltransferase family. IspD subfamily.</text>
</comment>
<comment type="catalytic activity">
    <reaction evidence="2 14">
        <text>2-C-methyl-D-erythritol 4-phosphate + CTP + H(+) = 4-CDP-2-C-methyl-D-erythritol + diphosphate</text>
        <dbReference type="Rhea" id="RHEA:13429"/>
        <dbReference type="ChEBI" id="CHEBI:15378"/>
        <dbReference type="ChEBI" id="CHEBI:33019"/>
        <dbReference type="ChEBI" id="CHEBI:37563"/>
        <dbReference type="ChEBI" id="CHEBI:57823"/>
        <dbReference type="ChEBI" id="CHEBI:58262"/>
        <dbReference type="EC" id="2.7.7.60"/>
    </reaction>
</comment>
<feature type="region of interest" description="2-C-methyl-D-erythritol 4-phosphate cytidylyltransferase" evidence="14">
    <location>
        <begin position="1"/>
        <end position="226"/>
    </location>
</feature>
<dbReference type="GO" id="GO:0019288">
    <property type="term" value="P:isopentenyl diphosphate biosynthetic process, methylerythritol 4-phosphate pathway"/>
    <property type="evidence" value="ECO:0007669"/>
    <property type="project" value="UniProtKB-UniRule"/>
</dbReference>
<dbReference type="EC" id="2.7.7.60" evidence="14"/>
<evidence type="ECO:0000256" key="1">
    <source>
        <dbReference type="ARBA" id="ARBA00000200"/>
    </source>
</evidence>
<dbReference type="GO" id="GO:0046872">
    <property type="term" value="F:metal ion binding"/>
    <property type="evidence" value="ECO:0007669"/>
    <property type="project" value="UniProtKB-KW"/>
</dbReference>
<comment type="pathway">
    <text evidence="4 14">Isoprenoid biosynthesis; isopentenyl diphosphate biosynthesis via DXP pathway; isopentenyl diphosphate from 1-deoxy-D-xylulose 5-phosphate: step 4/6.</text>
</comment>